<name>A0A1G2T1Y9_9BACT</name>
<dbReference type="EMBL" id="MHVJ01000013">
    <property type="protein sequence ID" value="OHA91296.1"/>
    <property type="molecule type" value="Genomic_DNA"/>
</dbReference>
<proteinExistence type="predicted"/>
<gene>
    <name evidence="1" type="ORF">A2758_02425</name>
</gene>
<evidence type="ECO:0000313" key="1">
    <source>
        <dbReference type="EMBL" id="OHA91296.1"/>
    </source>
</evidence>
<protein>
    <submittedName>
        <fullName evidence="1">Uncharacterized protein</fullName>
    </submittedName>
</protein>
<accession>A0A1G2T1Y9</accession>
<evidence type="ECO:0000313" key="2">
    <source>
        <dbReference type="Proteomes" id="UP000178612"/>
    </source>
</evidence>
<organism evidence="1 2">
    <name type="scientific">Candidatus Zambryskibacteria bacterium RIFCSPHIGHO2_01_FULL_49_18</name>
    <dbReference type="NCBI Taxonomy" id="1802740"/>
    <lineage>
        <taxon>Bacteria</taxon>
        <taxon>Candidatus Zambryskiibacteriota</taxon>
    </lineage>
</organism>
<reference evidence="1 2" key="1">
    <citation type="journal article" date="2016" name="Nat. Commun.">
        <title>Thousands of microbial genomes shed light on interconnected biogeochemical processes in an aquifer system.</title>
        <authorList>
            <person name="Anantharaman K."/>
            <person name="Brown C.T."/>
            <person name="Hug L.A."/>
            <person name="Sharon I."/>
            <person name="Castelle C.J."/>
            <person name="Probst A.J."/>
            <person name="Thomas B.C."/>
            <person name="Singh A."/>
            <person name="Wilkins M.J."/>
            <person name="Karaoz U."/>
            <person name="Brodie E.L."/>
            <person name="Williams K.H."/>
            <person name="Hubbard S.S."/>
            <person name="Banfield J.F."/>
        </authorList>
    </citation>
    <scope>NUCLEOTIDE SEQUENCE [LARGE SCALE GENOMIC DNA]</scope>
</reference>
<sequence length="92" mass="10816">MKKKRSKKEITNEDLAGMVARGLDDVKVELSSVKLEFRNEFEKAREMMGVIDDRLIKIENHYGRRLDNLEDKTRIIANVLERDLRIKLPKGF</sequence>
<dbReference type="AlphaFoldDB" id="A0A1G2T1Y9"/>
<dbReference type="Proteomes" id="UP000178612">
    <property type="component" value="Unassembled WGS sequence"/>
</dbReference>
<comment type="caution">
    <text evidence="1">The sequence shown here is derived from an EMBL/GenBank/DDBJ whole genome shotgun (WGS) entry which is preliminary data.</text>
</comment>